<organism evidence="2 3">
    <name type="scientific">Colletotrichum chlorophyti</name>
    <dbReference type="NCBI Taxonomy" id="708187"/>
    <lineage>
        <taxon>Eukaryota</taxon>
        <taxon>Fungi</taxon>
        <taxon>Dikarya</taxon>
        <taxon>Ascomycota</taxon>
        <taxon>Pezizomycotina</taxon>
        <taxon>Sordariomycetes</taxon>
        <taxon>Hypocreomycetidae</taxon>
        <taxon>Glomerellales</taxon>
        <taxon>Glomerellaceae</taxon>
        <taxon>Colletotrichum</taxon>
    </lineage>
</organism>
<accession>A0A1Q8S476</accession>
<keyword evidence="3" id="KW-1185">Reference proteome</keyword>
<proteinExistence type="predicted"/>
<keyword evidence="1" id="KW-1133">Transmembrane helix</keyword>
<gene>
    <name evidence="2" type="ORF">CCHL11_07530</name>
</gene>
<evidence type="ECO:0000313" key="2">
    <source>
        <dbReference type="EMBL" id="OLN96212.1"/>
    </source>
</evidence>
<dbReference type="Proteomes" id="UP000186583">
    <property type="component" value="Unassembled WGS sequence"/>
</dbReference>
<dbReference type="AlphaFoldDB" id="A0A1Q8S476"/>
<reference evidence="2 3" key="1">
    <citation type="submission" date="2016-11" db="EMBL/GenBank/DDBJ databases">
        <title>Draft Genome Assembly of Colletotrichum chlorophyti a pathogen of herbaceous plants.</title>
        <authorList>
            <person name="Gan P."/>
            <person name="Narusaka M."/>
            <person name="Tsushima A."/>
            <person name="Narusaka Y."/>
            <person name="Takano Y."/>
            <person name="Shirasu K."/>
        </authorList>
    </citation>
    <scope>NUCLEOTIDE SEQUENCE [LARGE SCALE GENOMIC DNA]</scope>
    <source>
        <strain evidence="2 3">NTL11</strain>
    </source>
</reference>
<evidence type="ECO:0000313" key="3">
    <source>
        <dbReference type="Proteomes" id="UP000186583"/>
    </source>
</evidence>
<dbReference type="OrthoDB" id="5283415at2759"/>
<protein>
    <submittedName>
        <fullName evidence="2">Uncharacterized protein</fullName>
    </submittedName>
</protein>
<sequence length="218" mass="25084">MMGNSEAAAAVAAGRVPLKIRQRRAVYRRVHLYVRSNAGGGKRPDTLERIEILNFIMYLIYLSTLLFYCYLGLAFYYYVYAVYKGFVIAIKGAALFLLLGYITLLFIIKVVEIRATLIALLIPGIRPLVENIYYKIIIRMSYWFLKLFNKRTYSLDIHSNQWNGTPLWQLDATPTQEDFIAKDIESVVEIAGIKRNKLPSLDAVYELRLEAKEPGKDK</sequence>
<dbReference type="EMBL" id="MPGH01000020">
    <property type="protein sequence ID" value="OLN96212.1"/>
    <property type="molecule type" value="Genomic_DNA"/>
</dbReference>
<feature type="transmembrane region" description="Helical" evidence="1">
    <location>
        <begin position="52"/>
        <end position="79"/>
    </location>
</feature>
<keyword evidence="1" id="KW-0812">Transmembrane</keyword>
<evidence type="ECO:0000256" key="1">
    <source>
        <dbReference type="SAM" id="Phobius"/>
    </source>
</evidence>
<keyword evidence="1" id="KW-0472">Membrane</keyword>
<feature type="transmembrane region" description="Helical" evidence="1">
    <location>
        <begin position="85"/>
        <end position="108"/>
    </location>
</feature>
<comment type="caution">
    <text evidence="2">The sequence shown here is derived from an EMBL/GenBank/DDBJ whole genome shotgun (WGS) entry which is preliminary data.</text>
</comment>
<name>A0A1Q8S476_9PEZI</name>